<dbReference type="Proteomes" id="UP000282832">
    <property type="component" value="Unassembled WGS sequence"/>
</dbReference>
<dbReference type="InterPro" id="IPR013216">
    <property type="entry name" value="Methyltransf_11"/>
</dbReference>
<dbReference type="AlphaFoldDB" id="A0A437PTW0"/>
<dbReference type="CDD" id="cd02440">
    <property type="entry name" value="AdoMet_MTases"/>
    <property type="match status" value="1"/>
</dbReference>
<evidence type="ECO:0000259" key="1">
    <source>
        <dbReference type="Pfam" id="PF08241"/>
    </source>
</evidence>
<sequence>MNTFHFPLSTFHLSIGCGSGLWEIKQMFENPVSNLILLDPNKELLNTEDVYATVQYFSKIYQKELVTSIQILQQKAVNIPLEDKSIDEIWFYNSLHEIDRLEESIQECFRLLKPNGKIIIEEELSHNERKIHEGCLKPLFFEKEIIDLFEKFKLLSNEPKDEKANYLRFEKF</sequence>
<dbReference type="Pfam" id="PF08241">
    <property type="entry name" value="Methyltransf_11"/>
    <property type="match status" value="1"/>
</dbReference>
<name>A0A437PTW0_9BACT</name>
<protein>
    <submittedName>
        <fullName evidence="2">Class I SAM-dependent methyltransferase</fullName>
    </submittedName>
</protein>
<dbReference type="OrthoDB" id="946519at2"/>
<evidence type="ECO:0000313" key="3">
    <source>
        <dbReference type="Proteomes" id="UP000282832"/>
    </source>
</evidence>
<organism evidence="2 3">
    <name type="scientific">Sandaracinomonas limnophila</name>
    <dbReference type="NCBI Taxonomy" id="1862386"/>
    <lineage>
        <taxon>Bacteria</taxon>
        <taxon>Pseudomonadati</taxon>
        <taxon>Bacteroidota</taxon>
        <taxon>Cytophagia</taxon>
        <taxon>Cytophagales</taxon>
        <taxon>Flectobacillaceae</taxon>
        <taxon>Sandaracinomonas</taxon>
    </lineage>
</organism>
<dbReference type="EMBL" id="SACY01000002">
    <property type="protein sequence ID" value="RVU25695.1"/>
    <property type="molecule type" value="Genomic_DNA"/>
</dbReference>
<dbReference type="GO" id="GO:0008757">
    <property type="term" value="F:S-adenosylmethionine-dependent methyltransferase activity"/>
    <property type="evidence" value="ECO:0007669"/>
    <property type="project" value="InterPro"/>
</dbReference>
<dbReference type="Gene3D" id="3.40.50.150">
    <property type="entry name" value="Vaccinia Virus protein VP39"/>
    <property type="match status" value="1"/>
</dbReference>
<dbReference type="PANTHER" id="PTHR43591">
    <property type="entry name" value="METHYLTRANSFERASE"/>
    <property type="match status" value="1"/>
</dbReference>
<reference evidence="2 3" key="1">
    <citation type="submission" date="2019-01" db="EMBL/GenBank/DDBJ databases">
        <authorList>
            <person name="Chen W.-M."/>
        </authorList>
    </citation>
    <scope>NUCLEOTIDE SEQUENCE [LARGE SCALE GENOMIC DNA]</scope>
    <source>
        <strain evidence="2 3">FSY-15</strain>
    </source>
</reference>
<comment type="caution">
    <text evidence="2">The sequence shown here is derived from an EMBL/GenBank/DDBJ whole genome shotgun (WGS) entry which is preliminary data.</text>
</comment>
<feature type="domain" description="Methyltransferase type 11" evidence="1">
    <location>
        <begin position="13"/>
        <end position="120"/>
    </location>
</feature>
<accession>A0A437PTW0</accession>
<dbReference type="GO" id="GO:0032259">
    <property type="term" value="P:methylation"/>
    <property type="evidence" value="ECO:0007669"/>
    <property type="project" value="UniProtKB-KW"/>
</dbReference>
<keyword evidence="2" id="KW-0489">Methyltransferase</keyword>
<keyword evidence="3" id="KW-1185">Reference proteome</keyword>
<dbReference type="SUPFAM" id="SSF53335">
    <property type="entry name" value="S-adenosyl-L-methionine-dependent methyltransferases"/>
    <property type="match status" value="1"/>
</dbReference>
<dbReference type="RefSeq" id="WP_127802848.1">
    <property type="nucleotide sequence ID" value="NZ_SACY01000002.1"/>
</dbReference>
<dbReference type="InterPro" id="IPR029063">
    <property type="entry name" value="SAM-dependent_MTases_sf"/>
</dbReference>
<evidence type="ECO:0000313" key="2">
    <source>
        <dbReference type="EMBL" id="RVU25695.1"/>
    </source>
</evidence>
<keyword evidence="2" id="KW-0808">Transferase</keyword>
<dbReference type="PANTHER" id="PTHR43591:SF24">
    <property type="entry name" value="2-METHOXY-6-POLYPRENYL-1,4-BENZOQUINOL METHYLASE, MITOCHONDRIAL"/>
    <property type="match status" value="1"/>
</dbReference>
<gene>
    <name evidence="2" type="ORF">EOJ36_04565</name>
</gene>
<proteinExistence type="predicted"/>